<dbReference type="PANTHER" id="PTHR35259">
    <property type="entry name" value="BOMBESIN RECEPTOR-ACTIVATED PROTEIN C6ORF89"/>
    <property type="match status" value="1"/>
</dbReference>
<sequence length="334" mass="38099">MSKKRLLIEYKRNIKSIIKCAKNTGLTDEQIDGIVRESFSEFKAKSHQNVFKSSILKISIVVLLSLSVFMYVLLNVHTPTSSVVLRNVQGLTYPALKFIRILAVPIIKLFPSVTDLHDESCLIENPYFYLSDLDCSPCENVYNVIDLTGVEGINAYKKTNQPEVSFKDLQQLYKNYTAELASDSSRLQTRNLDVNSIKDVLSLDEHALSPNVHIQWRVNKMAAARIIRKVFSRPHFFLERTGQAVEHFLHVDGANAEPYSLPNPECSYVFIIQGSGERTIALKPPRECAKHCKAISVHMEPAYVLLYNWWYWRPVSLPGSVYPNLSISYMNSYC</sequence>
<evidence type="ECO:0000256" key="3">
    <source>
        <dbReference type="ARBA" id="ARBA00022490"/>
    </source>
</evidence>
<keyword evidence="4" id="KW-0812">Transmembrane</keyword>
<evidence type="ECO:0000313" key="9">
    <source>
        <dbReference type="EMBL" id="ENN78817.1"/>
    </source>
</evidence>
<dbReference type="OMA" id="NPFFQVE"/>
<feature type="non-terminal residue" evidence="9">
    <location>
        <position position="1"/>
    </location>
</feature>
<dbReference type="EMBL" id="KB740831">
    <property type="protein sequence ID" value="ENN78817.1"/>
    <property type="molecule type" value="Genomic_DNA"/>
</dbReference>
<keyword evidence="7" id="KW-0333">Golgi apparatus</keyword>
<protein>
    <submittedName>
        <fullName evidence="9">Uncharacterized protein</fullName>
    </submittedName>
</protein>
<dbReference type="InterPro" id="IPR038757">
    <property type="entry name" value="BRAP"/>
</dbReference>
<comment type="subcellular location">
    <subcellularLocation>
        <location evidence="2">Cytoplasm</location>
    </subcellularLocation>
    <subcellularLocation>
        <location evidence="1">Golgi apparatus membrane</location>
        <topology evidence="1">Single-pass type II membrane protein</topology>
    </subcellularLocation>
</comment>
<dbReference type="AlphaFoldDB" id="N6UJH6"/>
<organism evidence="9">
    <name type="scientific">Dendroctonus ponderosae</name>
    <name type="common">Mountain pine beetle</name>
    <dbReference type="NCBI Taxonomy" id="77166"/>
    <lineage>
        <taxon>Eukaryota</taxon>
        <taxon>Metazoa</taxon>
        <taxon>Ecdysozoa</taxon>
        <taxon>Arthropoda</taxon>
        <taxon>Hexapoda</taxon>
        <taxon>Insecta</taxon>
        <taxon>Pterygota</taxon>
        <taxon>Neoptera</taxon>
        <taxon>Endopterygota</taxon>
        <taxon>Coleoptera</taxon>
        <taxon>Polyphaga</taxon>
        <taxon>Cucujiformia</taxon>
        <taxon>Curculionidae</taxon>
        <taxon>Scolytinae</taxon>
        <taxon>Dendroctonus</taxon>
    </lineage>
</organism>
<keyword evidence="6" id="KW-1133">Transmembrane helix</keyword>
<gene>
    <name evidence="9" type="ORF">YQE_04728</name>
</gene>
<dbReference type="GO" id="GO:0000139">
    <property type="term" value="C:Golgi membrane"/>
    <property type="evidence" value="ECO:0007669"/>
    <property type="project" value="UniProtKB-SubCell"/>
</dbReference>
<evidence type="ECO:0000256" key="8">
    <source>
        <dbReference type="ARBA" id="ARBA00023136"/>
    </source>
</evidence>
<dbReference type="PANTHER" id="PTHR35259:SF1">
    <property type="entry name" value="BOMBESIN RECEPTOR-ACTIVATED PROTEIN C6ORF89"/>
    <property type="match status" value="1"/>
</dbReference>
<evidence type="ECO:0000256" key="2">
    <source>
        <dbReference type="ARBA" id="ARBA00004496"/>
    </source>
</evidence>
<dbReference type="HOGENOM" id="CLU_064151_0_0_1"/>
<accession>N6UJH6</accession>
<keyword evidence="5" id="KW-0735">Signal-anchor</keyword>
<reference evidence="9" key="1">
    <citation type="journal article" date="2013" name="Genome Biol.">
        <title>Draft genome of the mountain pine beetle, Dendroctonus ponderosae Hopkins, a major forest pest.</title>
        <authorList>
            <person name="Keeling C.I."/>
            <person name="Yuen M.M."/>
            <person name="Liao N.Y."/>
            <person name="Docking T.R."/>
            <person name="Chan S.K."/>
            <person name="Taylor G.A."/>
            <person name="Palmquist D.L."/>
            <person name="Jackman S.D."/>
            <person name="Nguyen A."/>
            <person name="Li M."/>
            <person name="Henderson H."/>
            <person name="Janes J.K."/>
            <person name="Zhao Y."/>
            <person name="Pandoh P."/>
            <person name="Moore R."/>
            <person name="Sperling F.A."/>
            <person name="Huber D.P."/>
            <person name="Birol I."/>
            <person name="Jones S.J."/>
            <person name="Bohlmann J."/>
        </authorList>
    </citation>
    <scope>NUCLEOTIDE SEQUENCE</scope>
</reference>
<evidence type="ECO:0000256" key="4">
    <source>
        <dbReference type="ARBA" id="ARBA00022692"/>
    </source>
</evidence>
<keyword evidence="3" id="KW-0963">Cytoplasm</keyword>
<name>N6UJH6_DENPD</name>
<evidence type="ECO:0000256" key="6">
    <source>
        <dbReference type="ARBA" id="ARBA00022989"/>
    </source>
</evidence>
<proteinExistence type="predicted"/>
<evidence type="ECO:0000256" key="5">
    <source>
        <dbReference type="ARBA" id="ARBA00022968"/>
    </source>
</evidence>
<evidence type="ECO:0000256" key="7">
    <source>
        <dbReference type="ARBA" id="ARBA00023034"/>
    </source>
</evidence>
<evidence type="ECO:0000256" key="1">
    <source>
        <dbReference type="ARBA" id="ARBA00004323"/>
    </source>
</evidence>
<keyword evidence="8" id="KW-0472">Membrane</keyword>
<dbReference type="OrthoDB" id="10036464at2759"/>